<name>A0A2H0N8C4_9BACT</name>
<evidence type="ECO:0000256" key="2">
    <source>
        <dbReference type="ARBA" id="ARBA00022729"/>
    </source>
</evidence>
<dbReference type="InterPro" id="IPR012336">
    <property type="entry name" value="Thioredoxin-like_fold"/>
</dbReference>
<keyword evidence="6" id="KW-0472">Membrane</keyword>
<protein>
    <recommendedName>
        <fullName evidence="7">Thioredoxin domain-containing protein</fullName>
    </recommendedName>
</protein>
<proteinExistence type="inferred from homology"/>
<evidence type="ECO:0000256" key="3">
    <source>
        <dbReference type="ARBA" id="ARBA00023002"/>
    </source>
</evidence>
<dbReference type="PROSITE" id="PS51352">
    <property type="entry name" value="THIOREDOXIN_2"/>
    <property type="match status" value="1"/>
</dbReference>
<keyword evidence="4" id="KW-1015">Disulfide bond</keyword>
<dbReference type="InterPro" id="IPR013766">
    <property type="entry name" value="Thioredoxin_domain"/>
</dbReference>
<sequence>MNTENNNYSISGAIILAAIIIAGAVIFVGSNKINNSDNTKNNNNTPPENNISIREVSLNEHIKGNPNAPITIVEYSDFECPYCASLHPTLEQIVTSDYKDEVRWVYRHFPLTNIHSNARPSAIASECVAKLAGNDAFWQFVDNLFSNQTNLNPSLYESLALDLGIDKENFNSCLSDTDIKNIVDQDLAEVTKAGGQGTPFSIIIDKNGNKTVVPGAVPFETWQQIIDSVK</sequence>
<evidence type="ECO:0000313" key="8">
    <source>
        <dbReference type="EMBL" id="PIR05148.1"/>
    </source>
</evidence>
<dbReference type="GO" id="GO:0016491">
    <property type="term" value="F:oxidoreductase activity"/>
    <property type="evidence" value="ECO:0007669"/>
    <property type="project" value="UniProtKB-KW"/>
</dbReference>
<feature type="domain" description="Thioredoxin" evidence="7">
    <location>
        <begin position="26"/>
        <end position="230"/>
    </location>
</feature>
<keyword evidence="6" id="KW-0812">Transmembrane</keyword>
<reference evidence="8 9" key="1">
    <citation type="submission" date="2017-09" db="EMBL/GenBank/DDBJ databases">
        <title>Depth-based differentiation of microbial function through sediment-hosted aquifers and enrichment of novel symbionts in the deep terrestrial subsurface.</title>
        <authorList>
            <person name="Probst A.J."/>
            <person name="Ladd B."/>
            <person name="Jarett J.K."/>
            <person name="Geller-Mcgrath D.E."/>
            <person name="Sieber C.M."/>
            <person name="Emerson J.B."/>
            <person name="Anantharaman K."/>
            <person name="Thomas B.C."/>
            <person name="Malmstrom R."/>
            <person name="Stieglmeier M."/>
            <person name="Klingl A."/>
            <person name="Woyke T."/>
            <person name="Ryan C.M."/>
            <person name="Banfield J.F."/>
        </authorList>
    </citation>
    <scope>NUCLEOTIDE SEQUENCE [LARGE SCALE GENOMIC DNA]</scope>
    <source>
        <strain evidence="8">CG11_big_fil_rev_8_21_14_0_20_35_14</strain>
    </source>
</reference>
<dbReference type="EMBL" id="PCWO01000009">
    <property type="protein sequence ID" value="PIR05148.1"/>
    <property type="molecule type" value="Genomic_DNA"/>
</dbReference>
<keyword evidence="2" id="KW-0732">Signal</keyword>
<accession>A0A2H0N8C4</accession>
<comment type="similarity">
    <text evidence="1">Belongs to the thioredoxin family. DsbA subfamily.</text>
</comment>
<dbReference type="Gene3D" id="3.40.30.10">
    <property type="entry name" value="Glutaredoxin"/>
    <property type="match status" value="1"/>
</dbReference>
<dbReference type="PANTHER" id="PTHR13887:SF14">
    <property type="entry name" value="DISULFIDE BOND FORMATION PROTEIN D"/>
    <property type="match status" value="1"/>
</dbReference>
<organism evidence="8 9">
    <name type="scientific">Candidatus Liptonbacteria bacterium CG11_big_fil_rev_8_21_14_0_20_35_14</name>
    <dbReference type="NCBI Taxonomy" id="1974634"/>
    <lineage>
        <taxon>Bacteria</taxon>
        <taxon>Candidatus Liptoniibacteriota</taxon>
    </lineage>
</organism>
<gene>
    <name evidence="8" type="ORF">COV57_00690</name>
</gene>
<evidence type="ECO:0000259" key="7">
    <source>
        <dbReference type="PROSITE" id="PS51352"/>
    </source>
</evidence>
<keyword evidence="5" id="KW-0676">Redox-active center</keyword>
<evidence type="ECO:0000256" key="4">
    <source>
        <dbReference type="ARBA" id="ARBA00023157"/>
    </source>
</evidence>
<dbReference type="PANTHER" id="PTHR13887">
    <property type="entry name" value="GLUTATHIONE S-TRANSFERASE KAPPA"/>
    <property type="match status" value="1"/>
</dbReference>
<dbReference type="Proteomes" id="UP000229893">
    <property type="component" value="Unassembled WGS sequence"/>
</dbReference>
<evidence type="ECO:0000256" key="6">
    <source>
        <dbReference type="SAM" id="Phobius"/>
    </source>
</evidence>
<keyword evidence="6" id="KW-1133">Transmembrane helix</keyword>
<evidence type="ECO:0000256" key="1">
    <source>
        <dbReference type="ARBA" id="ARBA00005791"/>
    </source>
</evidence>
<evidence type="ECO:0000313" key="9">
    <source>
        <dbReference type="Proteomes" id="UP000229893"/>
    </source>
</evidence>
<comment type="caution">
    <text evidence="8">The sequence shown here is derived from an EMBL/GenBank/DDBJ whole genome shotgun (WGS) entry which is preliminary data.</text>
</comment>
<feature type="transmembrane region" description="Helical" evidence="6">
    <location>
        <begin position="12"/>
        <end position="30"/>
    </location>
</feature>
<evidence type="ECO:0000256" key="5">
    <source>
        <dbReference type="ARBA" id="ARBA00023284"/>
    </source>
</evidence>
<keyword evidence="3" id="KW-0560">Oxidoreductase</keyword>
<dbReference type="InterPro" id="IPR036249">
    <property type="entry name" value="Thioredoxin-like_sf"/>
</dbReference>
<dbReference type="AlphaFoldDB" id="A0A2H0N8C4"/>
<dbReference type="Pfam" id="PF13462">
    <property type="entry name" value="Thioredoxin_4"/>
    <property type="match status" value="1"/>
</dbReference>
<dbReference type="SUPFAM" id="SSF52833">
    <property type="entry name" value="Thioredoxin-like"/>
    <property type="match status" value="1"/>
</dbReference>